<evidence type="ECO:0000313" key="3">
    <source>
        <dbReference type="Proteomes" id="UP000571701"/>
    </source>
</evidence>
<feature type="region of interest" description="Disordered" evidence="1">
    <location>
        <begin position="29"/>
        <end position="59"/>
    </location>
</feature>
<protein>
    <submittedName>
        <fullName evidence="2">Uncharacterized protein</fullName>
    </submittedName>
</protein>
<dbReference type="RefSeq" id="WP_182110024.1">
    <property type="nucleotide sequence ID" value="NZ_JACFYF010000013.1"/>
</dbReference>
<sequence length="59" mass="6832">MKRFFPSSMMLTPFLVKYYRHQEEYCPDSISETDTNAHDANIQSGLSAEDSDNAKEQKE</sequence>
<keyword evidence="3" id="KW-1185">Reference proteome</keyword>
<gene>
    <name evidence="2" type="ORF">H2O73_16465</name>
</gene>
<name>A0A7W2IV11_9VIBR</name>
<accession>A0A7W2IV11</accession>
<comment type="caution">
    <text evidence="2">The sequence shown here is derived from an EMBL/GenBank/DDBJ whole genome shotgun (WGS) entry which is preliminary data.</text>
</comment>
<dbReference type="Proteomes" id="UP000571701">
    <property type="component" value="Unassembled WGS sequence"/>
</dbReference>
<reference evidence="2 3" key="1">
    <citation type="submission" date="2020-07" db="EMBL/GenBank/DDBJ databases">
        <title>Vibrio marinisediminis sp. nov., isolated from marine sediment.</title>
        <authorList>
            <person name="Ji X."/>
        </authorList>
    </citation>
    <scope>NUCLEOTIDE SEQUENCE [LARGE SCALE GENOMIC DNA]</scope>
    <source>
        <strain evidence="2 3">404</strain>
    </source>
</reference>
<dbReference type="EMBL" id="JACFYF010000013">
    <property type="protein sequence ID" value="MBA5763959.1"/>
    <property type="molecule type" value="Genomic_DNA"/>
</dbReference>
<evidence type="ECO:0000313" key="2">
    <source>
        <dbReference type="EMBL" id="MBA5763959.1"/>
    </source>
</evidence>
<organism evidence="2 3">
    <name type="scientific">Vibrio marinisediminis</name>
    <dbReference type="NCBI Taxonomy" id="2758441"/>
    <lineage>
        <taxon>Bacteria</taxon>
        <taxon>Pseudomonadati</taxon>
        <taxon>Pseudomonadota</taxon>
        <taxon>Gammaproteobacteria</taxon>
        <taxon>Vibrionales</taxon>
        <taxon>Vibrionaceae</taxon>
        <taxon>Vibrio</taxon>
    </lineage>
</organism>
<dbReference type="AlphaFoldDB" id="A0A7W2IV11"/>
<evidence type="ECO:0000256" key="1">
    <source>
        <dbReference type="SAM" id="MobiDB-lite"/>
    </source>
</evidence>
<proteinExistence type="predicted"/>